<dbReference type="Pfam" id="PF10934">
    <property type="entry name" value="Sheath_initiator"/>
    <property type="match status" value="1"/>
</dbReference>
<dbReference type="Gene3D" id="3.10.450.40">
    <property type="match status" value="1"/>
</dbReference>
<comment type="caution">
    <text evidence="1">The sequence shown here is derived from an EMBL/GenBank/DDBJ whole genome shotgun (WGS) entry which is preliminary data.</text>
</comment>
<dbReference type="Proteomes" id="UP000234956">
    <property type="component" value="Unassembled WGS sequence"/>
</dbReference>
<dbReference type="EMBL" id="PDFK01000001">
    <property type="protein sequence ID" value="PKU53041.1"/>
    <property type="molecule type" value="Genomic_DNA"/>
</dbReference>
<evidence type="ECO:0000313" key="2">
    <source>
        <dbReference type="Proteomes" id="UP000234956"/>
    </source>
</evidence>
<name>A0A2I0V410_9BACI</name>
<gene>
    <name evidence="1" type="ORF">CRI88_01540</name>
</gene>
<proteinExistence type="predicted"/>
<dbReference type="AlphaFoldDB" id="A0A2I0V410"/>
<sequence length="134" mass="15625">MIPQVINDGLAFDFEEEIEPSNTFKINNELDRCYGTVDELEALKQAIFLMLNIERYNHLIYSWNTGFETNDLIGQPTVYVTSEVKRRIQEALLQDDRITEVDTFEVTTNKNKVHIQYTAHTIFGEITAEKEVDY</sequence>
<dbReference type="InterPro" id="IPR020288">
    <property type="entry name" value="Sheath_initiator"/>
</dbReference>
<dbReference type="RefSeq" id="WP_036127378.1">
    <property type="nucleotide sequence ID" value="NZ_JAZBNI010000003.1"/>
</dbReference>
<protein>
    <submittedName>
        <fullName evidence="1">DUF2634 domain-containing protein</fullName>
    </submittedName>
</protein>
<organism evidence="1 2">
    <name type="scientific">Lysinibacillus fusiformis</name>
    <dbReference type="NCBI Taxonomy" id="28031"/>
    <lineage>
        <taxon>Bacteria</taxon>
        <taxon>Bacillati</taxon>
        <taxon>Bacillota</taxon>
        <taxon>Bacilli</taxon>
        <taxon>Bacillales</taxon>
        <taxon>Bacillaceae</taxon>
        <taxon>Lysinibacillus</taxon>
    </lineage>
</organism>
<reference evidence="1 2" key="1">
    <citation type="submission" date="2017-10" db="EMBL/GenBank/DDBJ databases">
        <title>Draft genome of Lysinibacillus fusiformis strain Juneja, a laboratory-derived pathogen of Drosophila melanogaster.</title>
        <authorList>
            <person name="Smith B.R."/>
            <person name="Unckless R.L."/>
        </authorList>
    </citation>
    <scope>NUCLEOTIDE SEQUENCE [LARGE SCALE GENOMIC DNA]</scope>
    <source>
        <strain evidence="1 2">Juneja</strain>
    </source>
</reference>
<dbReference type="SUPFAM" id="SSF160719">
    <property type="entry name" value="gpW/gp25-like"/>
    <property type="match status" value="1"/>
</dbReference>
<accession>A0A2I0V410</accession>
<evidence type="ECO:0000313" key="1">
    <source>
        <dbReference type="EMBL" id="PKU53041.1"/>
    </source>
</evidence>